<proteinExistence type="predicted"/>
<reference evidence="1" key="2">
    <citation type="journal article" date="2015" name="Data Brief">
        <title>Shoot transcriptome of the giant reed, Arundo donax.</title>
        <authorList>
            <person name="Barrero R.A."/>
            <person name="Guerrero F.D."/>
            <person name="Moolhuijzen P."/>
            <person name="Goolsby J.A."/>
            <person name="Tidwell J."/>
            <person name="Bellgard S.E."/>
            <person name="Bellgard M.I."/>
        </authorList>
    </citation>
    <scope>NUCLEOTIDE SEQUENCE</scope>
    <source>
        <tissue evidence="1">Shoot tissue taken approximately 20 cm above the soil surface</tissue>
    </source>
</reference>
<dbReference type="EMBL" id="GBRH01231272">
    <property type="protein sequence ID" value="JAD66623.1"/>
    <property type="molecule type" value="Transcribed_RNA"/>
</dbReference>
<organism evidence="1">
    <name type="scientific">Arundo donax</name>
    <name type="common">Giant reed</name>
    <name type="synonym">Donax arundinaceus</name>
    <dbReference type="NCBI Taxonomy" id="35708"/>
    <lineage>
        <taxon>Eukaryota</taxon>
        <taxon>Viridiplantae</taxon>
        <taxon>Streptophyta</taxon>
        <taxon>Embryophyta</taxon>
        <taxon>Tracheophyta</taxon>
        <taxon>Spermatophyta</taxon>
        <taxon>Magnoliopsida</taxon>
        <taxon>Liliopsida</taxon>
        <taxon>Poales</taxon>
        <taxon>Poaceae</taxon>
        <taxon>PACMAD clade</taxon>
        <taxon>Arundinoideae</taxon>
        <taxon>Arundineae</taxon>
        <taxon>Arundo</taxon>
    </lineage>
</organism>
<protein>
    <submittedName>
        <fullName evidence="1">Uncharacterized protein</fullName>
    </submittedName>
</protein>
<reference evidence="1" key="1">
    <citation type="submission" date="2014-09" db="EMBL/GenBank/DDBJ databases">
        <authorList>
            <person name="Magalhaes I.L.F."/>
            <person name="Oliveira U."/>
            <person name="Santos F.R."/>
            <person name="Vidigal T.H.D.A."/>
            <person name="Brescovit A.D."/>
            <person name="Santos A.J."/>
        </authorList>
    </citation>
    <scope>NUCLEOTIDE SEQUENCE</scope>
    <source>
        <tissue evidence="1">Shoot tissue taken approximately 20 cm above the soil surface</tissue>
    </source>
</reference>
<accession>A0A0A9BWR1</accession>
<sequence>MQFPAAYTGSKIKKLIPDMPLKMASRGLKF</sequence>
<name>A0A0A9BWR1_ARUDO</name>
<dbReference type="AlphaFoldDB" id="A0A0A9BWR1"/>
<evidence type="ECO:0000313" key="1">
    <source>
        <dbReference type="EMBL" id="JAD66623.1"/>
    </source>
</evidence>